<comment type="function">
    <text evidence="1">Involved in a late step of protoheme IX synthesis.</text>
</comment>
<evidence type="ECO:0000256" key="9">
    <source>
        <dbReference type="ARBA" id="ARBA00023244"/>
    </source>
</evidence>
<feature type="transmembrane region" description="Helical" evidence="11">
    <location>
        <begin position="44"/>
        <end position="66"/>
    </location>
</feature>
<keyword evidence="5" id="KW-0997">Cell inner membrane</keyword>
<comment type="subcellular location">
    <subcellularLocation>
        <location evidence="2">Cell inner membrane</location>
        <topology evidence="2">Multi-pass membrane protein</topology>
    </subcellularLocation>
</comment>
<keyword evidence="7 11" id="KW-1133">Transmembrane helix</keyword>
<evidence type="ECO:0000256" key="5">
    <source>
        <dbReference type="ARBA" id="ARBA00022519"/>
    </source>
</evidence>
<keyword evidence="9" id="KW-0627">Porphyrin biosynthesis</keyword>
<dbReference type="InterPro" id="IPR005254">
    <property type="entry name" value="Heme_biosyn_assoc_TPR_pro"/>
</dbReference>
<dbReference type="EMBL" id="UGQS01000002">
    <property type="protein sequence ID" value="STZ76445.1"/>
    <property type="molecule type" value="Genomic_DNA"/>
</dbReference>
<dbReference type="GO" id="GO:0042168">
    <property type="term" value="P:heme metabolic process"/>
    <property type="evidence" value="ECO:0007669"/>
    <property type="project" value="InterPro"/>
</dbReference>
<dbReference type="GO" id="GO:0005886">
    <property type="term" value="C:plasma membrane"/>
    <property type="evidence" value="ECO:0007669"/>
    <property type="project" value="UniProtKB-SubCell"/>
</dbReference>
<dbReference type="GO" id="GO:0006779">
    <property type="term" value="P:porphyrin-containing compound biosynthetic process"/>
    <property type="evidence" value="ECO:0007669"/>
    <property type="project" value="UniProtKB-KW"/>
</dbReference>
<dbReference type="InterPro" id="IPR010817">
    <property type="entry name" value="HemY_N"/>
</dbReference>
<sequence length="407" mass="44785">MKTVIWIVILFAAAVGLALVSGIYTGNVYVVVGQTMLRVNLHAFILGLIIAVVALYFLVGLLAGVLNVPGRLRRFGVERKGRQAAAALNTAGLSYFEGRFEKAETEAAKVLSNKEAGDNRALALMLGAHAADQMDNLALRDRYLQDIELLPKKQQLSRYLLLAESALGRRDYPTVEQNLAAAAQINPNLTRLVRLQLRHAFDKGNALEVLDKAEKLAKAGAVSEFEAGEYQLWAYRRLLAQVSDAAGLKACLKRIPDNLKAGELCVEIAGKYERLGLYGQAVKWVDRYYPQTGDTALLEPFVESVRYLSDREQQKAIDTAEGWLKTTPDNAQLLMYLGQLAYGEQLWGKAQGYLEASIAIEPTLSAHLALARVFDETAQPQKAEAQRKLALEAVDEEEAPQPETQTA</sequence>
<reference evidence="13 14" key="1">
    <citation type="submission" date="2018-06" db="EMBL/GenBank/DDBJ databases">
        <authorList>
            <consortium name="Pathogen Informatics"/>
            <person name="Doyle S."/>
        </authorList>
    </citation>
    <scope>NUCLEOTIDE SEQUENCE [LARGE SCALE GENOMIC DNA]</scope>
    <source>
        <strain evidence="13 14">NCTC10295</strain>
    </source>
</reference>
<feature type="domain" description="HemY N-terminal" evidence="12">
    <location>
        <begin position="26"/>
        <end position="134"/>
    </location>
</feature>
<protein>
    <submittedName>
        <fullName evidence="13">HemY protein</fullName>
    </submittedName>
</protein>
<keyword evidence="8 11" id="KW-0472">Membrane</keyword>
<keyword evidence="14" id="KW-1185">Reference proteome</keyword>
<organism evidence="13 14">
    <name type="scientific">Bergeriella denitrificans</name>
    <name type="common">Neisseria denitrificans</name>
    <dbReference type="NCBI Taxonomy" id="494"/>
    <lineage>
        <taxon>Bacteria</taxon>
        <taxon>Pseudomonadati</taxon>
        <taxon>Pseudomonadota</taxon>
        <taxon>Betaproteobacteria</taxon>
        <taxon>Neisseriales</taxon>
        <taxon>Neisseriaceae</taxon>
        <taxon>Bergeriella</taxon>
    </lineage>
</organism>
<evidence type="ECO:0000313" key="13">
    <source>
        <dbReference type="EMBL" id="STZ76445.1"/>
    </source>
</evidence>
<evidence type="ECO:0000256" key="1">
    <source>
        <dbReference type="ARBA" id="ARBA00002962"/>
    </source>
</evidence>
<dbReference type="Pfam" id="PF07219">
    <property type="entry name" value="HemY_N"/>
    <property type="match status" value="1"/>
</dbReference>
<name>A0A378UGL6_BERDE</name>
<dbReference type="SUPFAM" id="SSF48452">
    <property type="entry name" value="TPR-like"/>
    <property type="match status" value="1"/>
</dbReference>
<evidence type="ECO:0000256" key="11">
    <source>
        <dbReference type="SAM" id="Phobius"/>
    </source>
</evidence>
<evidence type="ECO:0000256" key="8">
    <source>
        <dbReference type="ARBA" id="ARBA00023136"/>
    </source>
</evidence>
<evidence type="ECO:0000256" key="3">
    <source>
        <dbReference type="ARBA" id="ARBA00004744"/>
    </source>
</evidence>
<dbReference type="NCBIfam" id="TIGR00540">
    <property type="entry name" value="TPR_hemY_coli"/>
    <property type="match status" value="1"/>
</dbReference>
<dbReference type="Proteomes" id="UP000254651">
    <property type="component" value="Unassembled WGS sequence"/>
</dbReference>
<dbReference type="Gene3D" id="1.25.40.10">
    <property type="entry name" value="Tetratricopeptide repeat domain"/>
    <property type="match status" value="1"/>
</dbReference>
<evidence type="ECO:0000256" key="7">
    <source>
        <dbReference type="ARBA" id="ARBA00022989"/>
    </source>
</evidence>
<feature type="region of interest" description="Disordered" evidence="10">
    <location>
        <begin position="384"/>
        <end position="407"/>
    </location>
</feature>
<keyword evidence="4" id="KW-1003">Cell membrane</keyword>
<dbReference type="UniPathway" id="UPA00252"/>
<dbReference type="InterPro" id="IPR011990">
    <property type="entry name" value="TPR-like_helical_dom_sf"/>
</dbReference>
<evidence type="ECO:0000256" key="2">
    <source>
        <dbReference type="ARBA" id="ARBA00004429"/>
    </source>
</evidence>
<dbReference type="AlphaFoldDB" id="A0A378UGL6"/>
<proteinExistence type="predicted"/>
<comment type="pathway">
    <text evidence="3">Porphyrin-containing compound metabolism; protoheme biosynthesis.</text>
</comment>
<evidence type="ECO:0000256" key="10">
    <source>
        <dbReference type="SAM" id="MobiDB-lite"/>
    </source>
</evidence>
<accession>A0A378UGL6</accession>
<gene>
    <name evidence="13" type="ORF">NCTC10295_01214</name>
</gene>
<evidence type="ECO:0000256" key="4">
    <source>
        <dbReference type="ARBA" id="ARBA00022475"/>
    </source>
</evidence>
<keyword evidence="6 11" id="KW-0812">Transmembrane</keyword>
<evidence type="ECO:0000256" key="6">
    <source>
        <dbReference type="ARBA" id="ARBA00022692"/>
    </source>
</evidence>
<evidence type="ECO:0000259" key="12">
    <source>
        <dbReference type="Pfam" id="PF07219"/>
    </source>
</evidence>
<evidence type="ECO:0000313" key="14">
    <source>
        <dbReference type="Proteomes" id="UP000254651"/>
    </source>
</evidence>
<dbReference type="RefSeq" id="WP_066078017.1">
    <property type="nucleotide sequence ID" value="NZ_CP181246.1"/>
</dbReference>